<protein>
    <submittedName>
        <fullName evidence="6">Transcriptional regulator GcvA</fullName>
    </submittedName>
</protein>
<dbReference type="Pfam" id="PF00126">
    <property type="entry name" value="HTH_1"/>
    <property type="match status" value="1"/>
</dbReference>
<comment type="caution">
    <text evidence="6">The sequence shown here is derived from an EMBL/GenBank/DDBJ whole genome shotgun (WGS) entry which is preliminary data.</text>
</comment>
<keyword evidence="4" id="KW-0804">Transcription</keyword>
<dbReference type="PANTHER" id="PTHR30537">
    <property type="entry name" value="HTH-TYPE TRANSCRIPTIONAL REGULATOR"/>
    <property type="match status" value="1"/>
</dbReference>
<accession>A0ABU8JAK4</accession>
<evidence type="ECO:0000256" key="3">
    <source>
        <dbReference type="ARBA" id="ARBA00023125"/>
    </source>
</evidence>
<dbReference type="PANTHER" id="PTHR30537:SF26">
    <property type="entry name" value="GLYCINE CLEAVAGE SYSTEM TRANSCRIPTIONAL ACTIVATOR"/>
    <property type="match status" value="1"/>
</dbReference>
<dbReference type="InterPro" id="IPR036388">
    <property type="entry name" value="WH-like_DNA-bd_sf"/>
</dbReference>
<comment type="similarity">
    <text evidence="1">Belongs to the LysR transcriptional regulatory family.</text>
</comment>
<proteinExistence type="inferred from homology"/>
<dbReference type="InterPro" id="IPR000847">
    <property type="entry name" value="LysR_HTH_N"/>
</dbReference>
<dbReference type="SUPFAM" id="SSF46785">
    <property type="entry name" value="Winged helix' DNA-binding domain"/>
    <property type="match status" value="1"/>
</dbReference>
<evidence type="ECO:0000313" key="7">
    <source>
        <dbReference type="Proteomes" id="UP001381174"/>
    </source>
</evidence>
<sequence>MRKLPPLASLRAFEAAARHSSFKRAAEELAVTPTAVSHQIRQLEERLGVRLFERHARQVVATDAAMELYPVLRDGFDAFARAVEALSDRRARRSLTLSATSAFAARWLVPRISSFRRAHPGLDLRLHASDEPVRLEGRDIDAAIRYGRGPYPGLVALPLAADRFAPVCSPTLRLRRRADLGRWPLLHFEWRHRRADNPTWRRWLEQAGVRDVRPDSGVVFTDESHAIQAALAGQGVALLSLLLVAPDLRSGALVQPFGPELEGYRYHLVHAPDSPRRAELAALGAWLQAEMDGDGNLASAARGSRRARHAGSA</sequence>
<organism evidence="6 7">
    <name type="scientific">Fulvimonas yonginensis</name>
    <dbReference type="NCBI Taxonomy" id="1495200"/>
    <lineage>
        <taxon>Bacteria</taxon>
        <taxon>Pseudomonadati</taxon>
        <taxon>Pseudomonadota</taxon>
        <taxon>Gammaproteobacteria</taxon>
        <taxon>Lysobacterales</taxon>
        <taxon>Rhodanobacteraceae</taxon>
        <taxon>Fulvimonas</taxon>
    </lineage>
</organism>
<keyword evidence="3" id="KW-0238">DNA-binding</keyword>
<dbReference type="InterPro" id="IPR058163">
    <property type="entry name" value="LysR-type_TF_proteobact-type"/>
</dbReference>
<dbReference type="Pfam" id="PF03466">
    <property type="entry name" value="LysR_substrate"/>
    <property type="match status" value="1"/>
</dbReference>
<dbReference type="Gene3D" id="1.10.10.10">
    <property type="entry name" value="Winged helix-like DNA-binding domain superfamily/Winged helix DNA-binding domain"/>
    <property type="match status" value="1"/>
</dbReference>
<feature type="domain" description="HTH lysR-type" evidence="5">
    <location>
        <begin position="5"/>
        <end position="62"/>
    </location>
</feature>
<dbReference type="InterPro" id="IPR036390">
    <property type="entry name" value="WH_DNA-bd_sf"/>
</dbReference>
<dbReference type="InterPro" id="IPR005119">
    <property type="entry name" value="LysR_subst-bd"/>
</dbReference>
<dbReference type="Proteomes" id="UP001381174">
    <property type="component" value="Unassembled WGS sequence"/>
</dbReference>
<evidence type="ECO:0000256" key="1">
    <source>
        <dbReference type="ARBA" id="ARBA00009437"/>
    </source>
</evidence>
<dbReference type="EMBL" id="JBBBNY010000003">
    <property type="protein sequence ID" value="MEI7036345.1"/>
    <property type="molecule type" value="Genomic_DNA"/>
</dbReference>
<keyword evidence="7" id="KW-1185">Reference proteome</keyword>
<dbReference type="CDD" id="cd08432">
    <property type="entry name" value="PBP2_GcdR_TrpI_HvrB_AmpR_like"/>
    <property type="match status" value="1"/>
</dbReference>
<dbReference type="RefSeq" id="WP_336806962.1">
    <property type="nucleotide sequence ID" value="NZ_JBBBNY010000003.1"/>
</dbReference>
<evidence type="ECO:0000313" key="6">
    <source>
        <dbReference type="EMBL" id="MEI7036345.1"/>
    </source>
</evidence>
<reference evidence="6 7" key="1">
    <citation type="journal article" date="2014" name="Int. J. Syst. Evol. Microbiol.">
        <title>Fulvimonas yonginensis sp. nov., isolated from greenhouse soil, and emended description of the genus Fulvimonas.</title>
        <authorList>
            <person name="Ahn J.H."/>
            <person name="Kim S.J."/>
            <person name="Weon H.Y."/>
            <person name="Hong S.B."/>
            <person name="Seok S.J."/>
            <person name="Kwon S.W."/>
        </authorList>
    </citation>
    <scope>NUCLEOTIDE SEQUENCE [LARGE SCALE GENOMIC DNA]</scope>
    <source>
        <strain evidence="6 7">KACC 16952</strain>
    </source>
</reference>
<evidence type="ECO:0000256" key="4">
    <source>
        <dbReference type="ARBA" id="ARBA00023163"/>
    </source>
</evidence>
<dbReference type="SUPFAM" id="SSF53850">
    <property type="entry name" value="Periplasmic binding protein-like II"/>
    <property type="match status" value="1"/>
</dbReference>
<dbReference type="PROSITE" id="PS50931">
    <property type="entry name" value="HTH_LYSR"/>
    <property type="match status" value="1"/>
</dbReference>
<dbReference type="Gene3D" id="3.40.190.10">
    <property type="entry name" value="Periplasmic binding protein-like II"/>
    <property type="match status" value="2"/>
</dbReference>
<name>A0ABU8JAK4_9GAMM</name>
<evidence type="ECO:0000256" key="2">
    <source>
        <dbReference type="ARBA" id="ARBA00023015"/>
    </source>
</evidence>
<keyword evidence="2" id="KW-0805">Transcription regulation</keyword>
<dbReference type="NCBIfam" id="NF008352">
    <property type="entry name" value="PRK11139.1"/>
    <property type="match status" value="1"/>
</dbReference>
<dbReference type="PRINTS" id="PR00039">
    <property type="entry name" value="HTHLYSR"/>
</dbReference>
<gene>
    <name evidence="6" type="primary">gcvA</name>
    <name evidence="6" type="ORF">WAT24_06205</name>
</gene>
<evidence type="ECO:0000259" key="5">
    <source>
        <dbReference type="PROSITE" id="PS50931"/>
    </source>
</evidence>